<sequence>MLAGGKAGKNSRMAKTKAFLVGHIHRRLKSRTNSHECYSCSMGDNLKVKQLAICGDEELASLIKAMIADGGIIPHIHKSLVGEKGQEKTVLTRGAWVPYDLRIKPSDSCPDWVSPGDS</sequence>
<evidence type="ECO:0000256" key="1">
    <source>
        <dbReference type="ARBA" id="ARBA00004286"/>
    </source>
</evidence>
<evidence type="ECO:0000256" key="3">
    <source>
        <dbReference type="ARBA" id="ARBA00022843"/>
    </source>
</evidence>
<reference evidence="7" key="1">
    <citation type="submission" date="2020-12" db="EMBL/GenBank/DDBJ databases">
        <authorList>
            <consortium name="Molecular Ecology Group"/>
        </authorList>
    </citation>
    <scope>NUCLEOTIDE SEQUENCE</scope>
    <source>
        <strain evidence="7">TBG_1078</strain>
    </source>
</reference>
<accession>A0A811Z7N0</accession>
<evidence type="ECO:0000256" key="4">
    <source>
        <dbReference type="ARBA" id="ARBA00023125"/>
    </source>
</evidence>
<dbReference type="Proteomes" id="UP000645828">
    <property type="component" value="Unassembled WGS sequence"/>
</dbReference>
<evidence type="ECO:0000313" key="7">
    <source>
        <dbReference type="EMBL" id="CAD7685051.1"/>
    </source>
</evidence>
<dbReference type="AlphaFoldDB" id="A0A811Z7N0"/>
<keyword evidence="2" id="KW-0158">Chromosome</keyword>
<comment type="subcellular location">
    <subcellularLocation>
        <location evidence="1">Chromosome</location>
    </subcellularLocation>
</comment>
<dbReference type="InterPro" id="IPR009072">
    <property type="entry name" value="Histone-fold"/>
</dbReference>
<evidence type="ECO:0000259" key="6">
    <source>
        <dbReference type="Pfam" id="PF16211"/>
    </source>
</evidence>
<feature type="domain" description="Histone H2A C-terminal" evidence="6">
    <location>
        <begin position="57"/>
        <end position="88"/>
    </location>
</feature>
<dbReference type="GO" id="GO:0046982">
    <property type="term" value="F:protein heterodimerization activity"/>
    <property type="evidence" value="ECO:0007669"/>
    <property type="project" value="InterPro"/>
</dbReference>
<evidence type="ECO:0000256" key="2">
    <source>
        <dbReference type="ARBA" id="ARBA00022454"/>
    </source>
</evidence>
<protein>
    <submittedName>
        <fullName evidence="7">(raccoon dog) hypothetical protein</fullName>
    </submittedName>
</protein>
<dbReference type="InterPro" id="IPR032454">
    <property type="entry name" value="Histone_H2A_C"/>
</dbReference>
<keyword evidence="5" id="KW-0544">Nucleosome core</keyword>
<keyword evidence="3" id="KW-0832">Ubl conjugation</keyword>
<dbReference type="Gene3D" id="1.10.20.10">
    <property type="entry name" value="Histone, subunit A"/>
    <property type="match status" value="1"/>
</dbReference>
<dbReference type="SMART" id="SM00414">
    <property type="entry name" value="H2A"/>
    <property type="match status" value="1"/>
</dbReference>
<keyword evidence="4" id="KW-0238">DNA-binding</keyword>
<organism evidence="7 8">
    <name type="scientific">Nyctereutes procyonoides</name>
    <name type="common">Raccoon dog</name>
    <name type="synonym">Canis procyonoides</name>
    <dbReference type="NCBI Taxonomy" id="34880"/>
    <lineage>
        <taxon>Eukaryota</taxon>
        <taxon>Metazoa</taxon>
        <taxon>Chordata</taxon>
        <taxon>Craniata</taxon>
        <taxon>Vertebrata</taxon>
        <taxon>Euteleostomi</taxon>
        <taxon>Mammalia</taxon>
        <taxon>Eutheria</taxon>
        <taxon>Laurasiatheria</taxon>
        <taxon>Carnivora</taxon>
        <taxon>Caniformia</taxon>
        <taxon>Canidae</taxon>
        <taxon>Nyctereutes</taxon>
    </lineage>
</organism>
<evidence type="ECO:0000313" key="8">
    <source>
        <dbReference type="Proteomes" id="UP000645828"/>
    </source>
</evidence>
<dbReference type="InterPro" id="IPR002119">
    <property type="entry name" value="Histone_H2A"/>
</dbReference>
<proteinExistence type="predicted"/>
<dbReference type="EMBL" id="CAJHUB010000760">
    <property type="protein sequence ID" value="CAD7685051.1"/>
    <property type="molecule type" value="Genomic_DNA"/>
</dbReference>
<comment type="caution">
    <text evidence="7">The sequence shown here is derived from an EMBL/GenBank/DDBJ whole genome shotgun (WGS) entry which is preliminary data.</text>
</comment>
<dbReference type="GO" id="GO:0003677">
    <property type="term" value="F:DNA binding"/>
    <property type="evidence" value="ECO:0007669"/>
    <property type="project" value="UniProtKB-KW"/>
</dbReference>
<dbReference type="GO" id="GO:0000786">
    <property type="term" value="C:nucleosome"/>
    <property type="evidence" value="ECO:0007669"/>
    <property type="project" value="UniProtKB-KW"/>
</dbReference>
<evidence type="ECO:0000256" key="5">
    <source>
        <dbReference type="ARBA" id="ARBA00023269"/>
    </source>
</evidence>
<dbReference type="GO" id="GO:0030527">
    <property type="term" value="F:structural constituent of chromatin"/>
    <property type="evidence" value="ECO:0007669"/>
    <property type="project" value="InterPro"/>
</dbReference>
<gene>
    <name evidence="7" type="ORF">NYPRO_LOCUS17844</name>
</gene>
<dbReference type="Pfam" id="PF16211">
    <property type="entry name" value="Histone_H2A_C"/>
    <property type="match status" value="1"/>
</dbReference>
<keyword evidence="8" id="KW-1185">Reference proteome</keyword>
<name>A0A811Z7N0_NYCPR</name>